<feature type="region of interest" description="Disordered" evidence="1">
    <location>
        <begin position="232"/>
        <end position="251"/>
    </location>
</feature>
<reference evidence="2" key="1">
    <citation type="journal article" date="2012" name="Proc. Natl. Acad. Sci. U.S.A.">
        <title>Antigenic diversity is generated by distinct evolutionary mechanisms in African trypanosome species.</title>
        <authorList>
            <person name="Jackson A.P."/>
            <person name="Berry A."/>
            <person name="Aslett M."/>
            <person name="Allison H.C."/>
            <person name="Burton P."/>
            <person name="Vavrova-Anderson J."/>
            <person name="Brown R."/>
            <person name="Browne H."/>
            <person name="Corton N."/>
            <person name="Hauser H."/>
            <person name="Gamble J."/>
            <person name="Gilderthorp R."/>
            <person name="Marcello L."/>
            <person name="McQuillan J."/>
            <person name="Otto T.D."/>
            <person name="Quail M.A."/>
            <person name="Sanders M.J."/>
            <person name="van Tonder A."/>
            <person name="Ginger M.L."/>
            <person name="Field M.C."/>
            <person name="Barry J.D."/>
            <person name="Hertz-Fowler C."/>
            <person name="Berriman M."/>
        </authorList>
    </citation>
    <scope>NUCLEOTIDE SEQUENCE</scope>
    <source>
        <strain evidence="2">IL3000</strain>
    </source>
</reference>
<dbReference type="EMBL" id="HE575318">
    <property type="protein sequence ID" value="CCC90713.1"/>
    <property type="molecule type" value="Genomic_DNA"/>
</dbReference>
<evidence type="ECO:0000256" key="1">
    <source>
        <dbReference type="SAM" id="MobiDB-lite"/>
    </source>
</evidence>
<dbReference type="VEuPathDB" id="TriTrypDB:TcIL3000_5_4610"/>
<protein>
    <submittedName>
        <fullName evidence="2">Uncharacterized protein TCIL3000_5_4610</fullName>
    </submittedName>
</protein>
<accession>G0UM50</accession>
<proteinExistence type="predicted"/>
<sequence>MDKGRGAVVCSGFGLGDPERSAVTLEKLVGEMNSVQSVKEGMDVFLSLAAGPGGFDAIDAWKQRVGREEQWLKAAGVVDSSDACSGGGVEDGWLKAEEWESCKRGAAFRNSVDFTAAANYFADSYGQRQPINGQKIARLKFQKTVRDPLFFDKQSDMRNGVPFSTDGEPLSNYIDRLNRPHARLFEVSLVVEGNTAGRAIGWRYTKARESACKAFLGAVLHDLRTMRERSGLDESYGNNAGADSGSSCNSV</sequence>
<dbReference type="AlphaFoldDB" id="G0UM50"/>
<organism evidence="2">
    <name type="scientific">Trypanosoma congolense (strain IL3000)</name>
    <dbReference type="NCBI Taxonomy" id="1068625"/>
    <lineage>
        <taxon>Eukaryota</taxon>
        <taxon>Discoba</taxon>
        <taxon>Euglenozoa</taxon>
        <taxon>Kinetoplastea</taxon>
        <taxon>Metakinetoplastina</taxon>
        <taxon>Trypanosomatida</taxon>
        <taxon>Trypanosomatidae</taxon>
        <taxon>Trypanosoma</taxon>
        <taxon>Nannomonas</taxon>
    </lineage>
</organism>
<gene>
    <name evidence="2" type="ORF">TCIL3000_5_4610</name>
</gene>
<evidence type="ECO:0000313" key="2">
    <source>
        <dbReference type="EMBL" id="CCC90713.1"/>
    </source>
</evidence>
<name>G0UM50_TRYCI</name>